<dbReference type="STRING" id="1619313.EM595_1354"/>
<name>A0A0U5GKC4_9GAMM</name>
<protein>
    <recommendedName>
        <fullName evidence="1">Extensin-like C-terminal domain-containing protein</fullName>
    </recommendedName>
</protein>
<dbReference type="Pfam" id="PF06904">
    <property type="entry name" value="Extensin-like_C"/>
    <property type="match status" value="1"/>
</dbReference>
<keyword evidence="3" id="KW-1185">Reference proteome</keyword>
<dbReference type="RefSeq" id="WP_067429388.1">
    <property type="nucleotide sequence ID" value="NZ_JACSXG010000002.1"/>
</dbReference>
<organism evidence="2 3">
    <name type="scientific">Duffyella gerundensis</name>
    <dbReference type="NCBI Taxonomy" id="1619313"/>
    <lineage>
        <taxon>Bacteria</taxon>
        <taxon>Pseudomonadati</taxon>
        <taxon>Pseudomonadota</taxon>
        <taxon>Gammaproteobacteria</taxon>
        <taxon>Enterobacterales</taxon>
        <taxon>Erwiniaceae</taxon>
        <taxon>Duffyella</taxon>
    </lineage>
</organism>
<dbReference type="PATRIC" id="fig|1619313.3.peg.1402"/>
<evidence type="ECO:0000259" key="1">
    <source>
        <dbReference type="Pfam" id="PF06904"/>
    </source>
</evidence>
<proteinExistence type="predicted"/>
<dbReference type="KEGG" id="ege:EM595_1354"/>
<gene>
    <name evidence="2" type="ORF">EM595_1354</name>
</gene>
<sequence>MKGLIVTGLFILLAYVSWPWLARHIPPALNPFAPLSVTDPPGMISRFKMKQLSTDPAACLDVLKRAAGAGYIRFTQPAPMWGKCPLPNPVRIQQFGDVRLSSSFLATCPLAVASTRFVLQANALAAQSELHSPLARIDHVGSYACRNIYHRSEGRLSEHATAEAWDVTAFRLKNGQQLSIIKNWQQPPAHAALLKQLFTSSCDYFGNSLGPEYNAAHASHFHLGMRGFGLCR</sequence>
<dbReference type="EMBL" id="LN907827">
    <property type="protein sequence ID" value="CUU23588.1"/>
    <property type="molecule type" value="Genomic_DNA"/>
</dbReference>
<dbReference type="InterPro" id="IPR009683">
    <property type="entry name" value="Extensin-like_C"/>
</dbReference>
<dbReference type="Proteomes" id="UP000059419">
    <property type="component" value="Chromosome 1"/>
</dbReference>
<evidence type="ECO:0000313" key="3">
    <source>
        <dbReference type="Proteomes" id="UP000059419"/>
    </source>
</evidence>
<reference evidence="3" key="1">
    <citation type="submission" date="2015-11" db="EMBL/GenBank/DDBJ databases">
        <authorList>
            <person name="Blom J."/>
        </authorList>
    </citation>
    <scope>NUCLEOTIDE SEQUENCE [LARGE SCALE GENOMIC DNA]</scope>
</reference>
<evidence type="ECO:0000313" key="2">
    <source>
        <dbReference type="EMBL" id="CUU23588.1"/>
    </source>
</evidence>
<dbReference type="AlphaFoldDB" id="A0A0U5GKC4"/>
<feature type="domain" description="Extensin-like C-terminal" evidence="1">
    <location>
        <begin position="58"/>
        <end position="232"/>
    </location>
</feature>
<accession>A0A0U5GKC4</accession>